<evidence type="ECO:0000313" key="8">
    <source>
        <dbReference type="EMBL" id="KAJ7960209.1"/>
    </source>
</evidence>
<dbReference type="InterPro" id="IPR036852">
    <property type="entry name" value="Peptidase_S8/S53_dom_sf"/>
</dbReference>
<comment type="subcellular location">
    <subcellularLocation>
        <location evidence="1">Secreted</location>
    </subcellularLocation>
</comment>
<evidence type="ECO:0000256" key="4">
    <source>
        <dbReference type="PROSITE-ProRule" id="PRU01240"/>
    </source>
</evidence>
<keyword evidence="3" id="KW-0732">Signal</keyword>
<dbReference type="Pfam" id="PF05922">
    <property type="entry name" value="Inhibitor_I9"/>
    <property type="match status" value="1"/>
</dbReference>
<evidence type="ECO:0000256" key="3">
    <source>
        <dbReference type="ARBA" id="ARBA00022729"/>
    </source>
</evidence>
<dbReference type="Gene3D" id="3.30.70.80">
    <property type="entry name" value="Peptidase S8 propeptide/proteinase inhibitor I9"/>
    <property type="match status" value="1"/>
</dbReference>
<feature type="domain" description="Subtilisin-like protease fibronectin type-III" evidence="7">
    <location>
        <begin position="387"/>
        <end position="485"/>
    </location>
</feature>
<dbReference type="InterPro" id="IPR010259">
    <property type="entry name" value="S8pro/Inhibitor_I9"/>
</dbReference>
<protein>
    <submittedName>
        <fullName evidence="8">Cucumisin-like</fullName>
    </submittedName>
</protein>
<comment type="similarity">
    <text evidence="2 4">Belongs to the peptidase S8 family.</text>
</comment>
<dbReference type="Pfam" id="PF00082">
    <property type="entry name" value="Peptidase_S8"/>
    <property type="match status" value="1"/>
</dbReference>
<dbReference type="SUPFAM" id="SSF52743">
    <property type="entry name" value="Subtilisin-like"/>
    <property type="match status" value="1"/>
</dbReference>
<reference evidence="8" key="1">
    <citation type="journal article" date="2023" name="Science">
        <title>Elucidation of the pathway for biosynthesis of saponin adjuvants from the soapbark tree.</title>
        <authorList>
            <person name="Reed J."/>
            <person name="Orme A."/>
            <person name="El-Demerdash A."/>
            <person name="Owen C."/>
            <person name="Martin L.B.B."/>
            <person name="Misra R.C."/>
            <person name="Kikuchi S."/>
            <person name="Rejzek M."/>
            <person name="Martin A.C."/>
            <person name="Harkess A."/>
            <person name="Leebens-Mack J."/>
            <person name="Louveau T."/>
            <person name="Stephenson M.J."/>
            <person name="Osbourn A."/>
        </authorList>
    </citation>
    <scope>NUCLEOTIDE SEQUENCE</scope>
    <source>
        <strain evidence="8">S10</strain>
    </source>
</reference>
<dbReference type="KEGG" id="qsa:O6P43_020686"/>
<comment type="caution">
    <text evidence="4">Lacks conserved residue(s) required for the propagation of feature annotation.</text>
</comment>
<organism evidence="8 9">
    <name type="scientific">Quillaja saponaria</name>
    <name type="common">Soap bark tree</name>
    <dbReference type="NCBI Taxonomy" id="32244"/>
    <lineage>
        <taxon>Eukaryota</taxon>
        <taxon>Viridiplantae</taxon>
        <taxon>Streptophyta</taxon>
        <taxon>Embryophyta</taxon>
        <taxon>Tracheophyta</taxon>
        <taxon>Spermatophyta</taxon>
        <taxon>Magnoliopsida</taxon>
        <taxon>eudicotyledons</taxon>
        <taxon>Gunneridae</taxon>
        <taxon>Pentapetalae</taxon>
        <taxon>rosids</taxon>
        <taxon>fabids</taxon>
        <taxon>Fabales</taxon>
        <taxon>Quillajaceae</taxon>
        <taxon>Quillaja</taxon>
    </lineage>
</organism>
<name>A0AAD7PMH3_QUISA</name>
<dbReference type="InterPro" id="IPR045051">
    <property type="entry name" value="SBT"/>
</dbReference>
<evidence type="ECO:0000259" key="5">
    <source>
        <dbReference type="Pfam" id="PF00082"/>
    </source>
</evidence>
<evidence type="ECO:0000256" key="1">
    <source>
        <dbReference type="ARBA" id="ARBA00004613"/>
    </source>
</evidence>
<dbReference type="Proteomes" id="UP001163823">
    <property type="component" value="Chromosome 8"/>
</dbReference>
<accession>A0AAD7PMH3</accession>
<evidence type="ECO:0000259" key="7">
    <source>
        <dbReference type="Pfam" id="PF17766"/>
    </source>
</evidence>
<gene>
    <name evidence="8" type="ORF">O6P43_020686</name>
</gene>
<evidence type="ECO:0000313" key="9">
    <source>
        <dbReference type="Proteomes" id="UP001163823"/>
    </source>
</evidence>
<dbReference type="Gene3D" id="3.40.50.200">
    <property type="entry name" value="Peptidase S8/S53 domain"/>
    <property type="match status" value="1"/>
</dbReference>
<sequence>MLETVLGSTEAAKESLIYSYGRSFNGFAAMLSGEEVDKCSDMEGVISVIPNIALKLYTTRSWDDIRLTESYVRRSSSRGGNVIIGMFDTGIWPESDSFNDEGLEPPPRKWKGKCQQAPENFTCNNKIIGTRYYNLLGIGDGSQGDTTGHGTITASIAAGREVQGASYYGLTKGVARGGAPSARLAVYKVCWPNFGCYAANILAAFDDAIADGVDIISISFGDYINQDYFKDTIGLGSFHAMRKGILTIAGAGNSGPSRALLCNSAPWMVTVAASSVDRKFISRLVLGNGEAIVYTRWRFVLYLKSFNLMNAASVMDPKKDENENEFAYGSGLINPVKAVDPGLVFNASEADYIDFLCKQGYSKTNSPRTITNDSSVCKSTNYGRAWDLNYPSFSLAIEDGHKIEGKFIRTVTNVGSPNSTYVAISNMPKYIKVDVNPSVLAFSAIGEEKSFTVKVSGPPIIQVPIISGSITWKHEKHEVRTPLVVYTVLPAALKEKIF</sequence>
<proteinExistence type="inferred from homology"/>
<comment type="caution">
    <text evidence="8">The sequence shown here is derived from an EMBL/GenBank/DDBJ whole genome shotgun (WGS) entry which is preliminary data.</text>
</comment>
<dbReference type="AlphaFoldDB" id="A0AAD7PMH3"/>
<dbReference type="InterPro" id="IPR000209">
    <property type="entry name" value="Peptidase_S8/S53_dom"/>
</dbReference>
<dbReference type="GO" id="GO:0004252">
    <property type="term" value="F:serine-type endopeptidase activity"/>
    <property type="evidence" value="ECO:0007669"/>
    <property type="project" value="InterPro"/>
</dbReference>
<evidence type="ECO:0000256" key="2">
    <source>
        <dbReference type="ARBA" id="ARBA00011073"/>
    </source>
</evidence>
<dbReference type="EMBL" id="JARAOO010000008">
    <property type="protein sequence ID" value="KAJ7960209.1"/>
    <property type="molecule type" value="Genomic_DNA"/>
</dbReference>
<dbReference type="Gene3D" id="2.60.40.2310">
    <property type="match status" value="1"/>
</dbReference>
<dbReference type="InterPro" id="IPR037045">
    <property type="entry name" value="S8pro/Inhibitor_I9_sf"/>
</dbReference>
<evidence type="ECO:0000259" key="6">
    <source>
        <dbReference type="Pfam" id="PF05922"/>
    </source>
</evidence>
<dbReference type="Pfam" id="PF17766">
    <property type="entry name" value="fn3_6"/>
    <property type="match status" value="1"/>
</dbReference>
<dbReference type="InterPro" id="IPR041469">
    <property type="entry name" value="Subtilisin-like_FN3"/>
</dbReference>
<dbReference type="GO" id="GO:0005576">
    <property type="term" value="C:extracellular region"/>
    <property type="evidence" value="ECO:0007669"/>
    <property type="project" value="UniProtKB-SubCell"/>
</dbReference>
<dbReference type="PROSITE" id="PS51892">
    <property type="entry name" value="SUBTILASE"/>
    <property type="match status" value="1"/>
</dbReference>
<feature type="domain" description="Peptidase S8/S53" evidence="5">
    <location>
        <begin position="80"/>
        <end position="385"/>
    </location>
</feature>
<feature type="domain" description="Inhibitor I9" evidence="6">
    <location>
        <begin position="3"/>
        <end position="56"/>
    </location>
</feature>
<keyword evidence="9" id="KW-1185">Reference proteome</keyword>
<dbReference type="GO" id="GO:0006508">
    <property type="term" value="P:proteolysis"/>
    <property type="evidence" value="ECO:0007669"/>
    <property type="project" value="InterPro"/>
</dbReference>
<dbReference type="PANTHER" id="PTHR10795">
    <property type="entry name" value="PROPROTEIN CONVERTASE SUBTILISIN/KEXIN"/>
    <property type="match status" value="1"/>
</dbReference>